<evidence type="ECO:0000256" key="1">
    <source>
        <dbReference type="SAM" id="MobiDB-lite"/>
    </source>
</evidence>
<keyword evidence="3" id="KW-1185">Reference proteome</keyword>
<dbReference type="EMBL" id="OV121133">
    <property type="protein sequence ID" value="CAH0551115.1"/>
    <property type="molecule type" value="Genomic_DNA"/>
</dbReference>
<protein>
    <submittedName>
        <fullName evidence="2">Uncharacterized protein</fullName>
    </submittedName>
</protein>
<reference evidence="2" key="1">
    <citation type="submission" date="2021-12" db="EMBL/GenBank/DDBJ databases">
        <authorList>
            <person name="King R."/>
        </authorList>
    </citation>
    <scope>NUCLEOTIDE SEQUENCE</scope>
</reference>
<feature type="region of interest" description="Disordered" evidence="1">
    <location>
        <begin position="174"/>
        <end position="206"/>
    </location>
</feature>
<proteinExistence type="predicted"/>
<evidence type="ECO:0000313" key="2">
    <source>
        <dbReference type="EMBL" id="CAH0551115.1"/>
    </source>
</evidence>
<organism evidence="2 3">
    <name type="scientific">Brassicogethes aeneus</name>
    <name type="common">Rape pollen beetle</name>
    <name type="synonym">Meligethes aeneus</name>
    <dbReference type="NCBI Taxonomy" id="1431903"/>
    <lineage>
        <taxon>Eukaryota</taxon>
        <taxon>Metazoa</taxon>
        <taxon>Ecdysozoa</taxon>
        <taxon>Arthropoda</taxon>
        <taxon>Hexapoda</taxon>
        <taxon>Insecta</taxon>
        <taxon>Pterygota</taxon>
        <taxon>Neoptera</taxon>
        <taxon>Endopterygota</taxon>
        <taxon>Coleoptera</taxon>
        <taxon>Polyphaga</taxon>
        <taxon>Cucujiformia</taxon>
        <taxon>Nitidulidae</taxon>
        <taxon>Meligethinae</taxon>
        <taxon>Brassicogethes</taxon>
    </lineage>
</organism>
<dbReference type="Proteomes" id="UP001154078">
    <property type="component" value="Chromosome 2"/>
</dbReference>
<name>A0A9P0FD93_BRAAE</name>
<gene>
    <name evidence="2" type="ORF">MELIAE_LOCUS3794</name>
</gene>
<sequence length="373" mass="39020">MEDPKKKRAALLHPGGLALEEIYFVVLVKDQEGVDVHPNKSRESTPNGSVFSANGGGPGDTPCLRQSNVLREEYPRLQQSLPRFQPPFDRKTDAAKLLANVAISFMINIIAERELLTSVNNIQDVSVIRDIQSSLENTANAADSSADMSTGSSTVAPGSSSVADRVASWMPATSPPVALKPSGIQDVSTLGGSQGATSDAPRRSDVGVTQHPYVLAGGLPEINCHDAPGHAGPWIAQQPSMMASGSFPAVIGAAPGCFDPWRGNPQPTMSSGPFFTMANAAPGCSDSWRANPHPMMVHGPHHTIIGAAPGCSDPWRVNPHPLMAPGPFPTMFNAAPGCSGSWEGNQRSNVAPDVHTTAAPAAPSYLASALSKT</sequence>
<feature type="region of interest" description="Disordered" evidence="1">
    <location>
        <begin position="36"/>
        <end position="65"/>
    </location>
</feature>
<dbReference type="AlphaFoldDB" id="A0A9P0FD93"/>
<dbReference type="OrthoDB" id="8039770at2759"/>
<evidence type="ECO:0000313" key="3">
    <source>
        <dbReference type="Proteomes" id="UP001154078"/>
    </source>
</evidence>
<accession>A0A9P0FD93</accession>
<feature type="compositionally biased region" description="Polar residues" evidence="1">
    <location>
        <begin position="185"/>
        <end position="197"/>
    </location>
</feature>